<feature type="transmembrane region" description="Helical" evidence="1">
    <location>
        <begin position="6"/>
        <end position="28"/>
    </location>
</feature>
<protein>
    <submittedName>
        <fullName evidence="2">Uncharacterized protein</fullName>
    </submittedName>
</protein>
<evidence type="ECO:0000313" key="2">
    <source>
        <dbReference type="EMBL" id="AMM53288.1"/>
    </source>
</evidence>
<keyword evidence="1" id="KW-0472">Membrane</keyword>
<dbReference type="PATRIC" id="fig|1609559.3.peg.274"/>
<dbReference type="RefSeq" id="WP_068320280.1">
    <property type="nucleotide sequence ID" value="NZ_CP010835.1"/>
</dbReference>
<keyword evidence="1" id="KW-0812">Transmembrane</keyword>
<evidence type="ECO:0000313" key="3">
    <source>
        <dbReference type="Proteomes" id="UP000070587"/>
    </source>
</evidence>
<feature type="transmembrane region" description="Helical" evidence="1">
    <location>
        <begin position="117"/>
        <end position="139"/>
    </location>
</feature>
<evidence type="ECO:0000256" key="1">
    <source>
        <dbReference type="SAM" id="Phobius"/>
    </source>
</evidence>
<keyword evidence="1" id="KW-1133">Transmembrane helix</keyword>
<organism evidence="2 3">
    <name type="scientific">Pyrococcus kukulkanii</name>
    <dbReference type="NCBI Taxonomy" id="1609559"/>
    <lineage>
        <taxon>Archaea</taxon>
        <taxon>Methanobacteriati</taxon>
        <taxon>Methanobacteriota</taxon>
        <taxon>Thermococci</taxon>
        <taxon>Thermococcales</taxon>
        <taxon>Thermococcaceae</taxon>
        <taxon>Pyrococcus</taxon>
    </lineage>
</organism>
<reference evidence="3" key="1">
    <citation type="submission" date="2015-02" db="EMBL/GenBank/DDBJ databases">
        <title>Pyrococcus kukulkanii sp. nov., a novel hyperthermophilic archaeon isolated from a deep-sea hydrothermal vent at the Guaymas Basin.</title>
        <authorList>
            <person name="Oger P.M."/>
            <person name="Callac N."/>
            <person name="Jebbar M."/>
            <person name="Godfroy A."/>
        </authorList>
    </citation>
    <scope>NUCLEOTIDE SEQUENCE [LARGE SCALE GENOMIC DNA]</scope>
    <source>
        <strain evidence="3">NCB100</strain>
    </source>
</reference>
<reference evidence="2 3" key="2">
    <citation type="journal article" date="2016" name="Int. J. Syst. Evol. Microbiol.">
        <title>Pyrococcus kukulkanii sp. nov., a hyperthermophilic, piezophilic archaeon isolated from a deep-sea hydrothermal vent.</title>
        <authorList>
            <person name="Callac N."/>
            <person name="Oger P."/>
            <person name="Lesongeur F."/>
            <person name="Rattray J.E."/>
            <person name="Vannier P."/>
            <person name="Michoud G."/>
            <person name="Beauverger M."/>
            <person name="Gayet N."/>
            <person name="Rouxel O."/>
            <person name="Jebbar M."/>
            <person name="Godfroy A."/>
        </authorList>
    </citation>
    <scope>NUCLEOTIDE SEQUENCE [LARGE SCALE GENOMIC DNA]</scope>
    <source>
        <strain evidence="2 3">NCB100</strain>
    </source>
</reference>
<gene>
    <name evidence="2" type="ORF">TQ32_01320</name>
</gene>
<accession>A0A127B7N9</accession>
<dbReference type="STRING" id="1609559.TQ32_01320"/>
<feature type="transmembrane region" description="Helical" evidence="1">
    <location>
        <begin position="35"/>
        <end position="62"/>
    </location>
</feature>
<dbReference type="KEGG" id="pyc:TQ32_01320"/>
<name>A0A127B7N9_9EURY</name>
<dbReference type="EMBL" id="CP010835">
    <property type="protein sequence ID" value="AMM53288.1"/>
    <property type="molecule type" value="Genomic_DNA"/>
</dbReference>
<sequence>MIGLAALLVTGLLLKNPAPLILIPGYLIKSKDIRLLVYVIYSIIMIGTVSTGIIEGIFMFVIPSIFALYEILTGYRPSRKDVIIIGLLIAGIIYRPLYYSGILVGLGAWIRIRERKAFIEIGIISLAIGAILGISVALGASLRNITPIVISLGVLIASSRFLTLE</sequence>
<feature type="transmembrane region" description="Helical" evidence="1">
    <location>
        <begin position="82"/>
        <end position="110"/>
    </location>
</feature>
<proteinExistence type="predicted"/>
<dbReference type="Proteomes" id="UP000070587">
    <property type="component" value="Chromosome"/>
</dbReference>
<feature type="transmembrane region" description="Helical" evidence="1">
    <location>
        <begin position="145"/>
        <end position="163"/>
    </location>
</feature>
<dbReference type="AlphaFoldDB" id="A0A127B7N9"/>
<dbReference type="GeneID" id="28490430"/>